<evidence type="ECO:0000313" key="1">
    <source>
        <dbReference type="EMBL" id="EEA22060.1"/>
    </source>
</evidence>
<proteinExistence type="predicted"/>
<accession>B6QLT3</accession>
<gene>
    <name evidence="1" type="ORF">PMAA_058400</name>
</gene>
<dbReference type="EMBL" id="DS995903">
    <property type="protein sequence ID" value="EEA22060.1"/>
    <property type="molecule type" value="Genomic_DNA"/>
</dbReference>
<sequence>MVNYKEIISSSHFTFLVGEKKTPLTIHPAVVKTLSAPLGVATLEEVDVDTFIGFCEYVYTGAYMTPKCKYDAKAATPNEARSNQISQRDRKYNISQSSNYCDHCDE</sequence>
<evidence type="ECO:0000313" key="2">
    <source>
        <dbReference type="Proteomes" id="UP000001294"/>
    </source>
</evidence>
<dbReference type="HOGENOM" id="CLU_2224118_0_0_1"/>
<reference evidence="2" key="1">
    <citation type="journal article" date="2015" name="Genome Announc.">
        <title>Genome sequence of the AIDS-associated pathogen Penicillium marneffei (ATCC18224) and its near taxonomic relative Talaromyces stipitatus (ATCC10500).</title>
        <authorList>
            <person name="Nierman W.C."/>
            <person name="Fedorova-Abrams N.D."/>
            <person name="Andrianopoulos A."/>
        </authorList>
    </citation>
    <scope>NUCLEOTIDE SEQUENCE [LARGE SCALE GENOMIC DNA]</scope>
    <source>
        <strain evidence="2">ATCC 18224 / CBS 334.59 / QM 7333</strain>
    </source>
</reference>
<dbReference type="Proteomes" id="UP000001294">
    <property type="component" value="Unassembled WGS sequence"/>
</dbReference>
<dbReference type="VEuPathDB" id="FungiDB:PMAA_058400"/>
<organism evidence="1 2">
    <name type="scientific">Talaromyces marneffei (strain ATCC 18224 / CBS 334.59 / QM 7333)</name>
    <name type="common">Penicillium marneffei</name>
    <dbReference type="NCBI Taxonomy" id="441960"/>
    <lineage>
        <taxon>Eukaryota</taxon>
        <taxon>Fungi</taxon>
        <taxon>Dikarya</taxon>
        <taxon>Ascomycota</taxon>
        <taxon>Pezizomycotina</taxon>
        <taxon>Eurotiomycetes</taxon>
        <taxon>Eurotiomycetidae</taxon>
        <taxon>Eurotiales</taxon>
        <taxon>Trichocomaceae</taxon>
        <taxon>Talaromyces</taxon>
        <taxon>Talaromyces sect. Talaromyces</taxon>
    </lineage>
</organism>
<name>B6QLT3_TALMQ</name>
<protein>
    <recommendedName>
        <fullName evidence="3">BTB domain-containing protein</fullName>
    </recommendedName>
</protein>
<keyword evidence="2" id="KW-1185">Reference proteome</keyword>
<dbReference type="AlphaFoldDB" id="B6QLT3"/>
<evidence type="ECO:0008006" key="3">
    <source>
        <dbReference type="Google" id="ProtNLM"/>
    </source>
</evidence>
<dbReference type="PhylomeDB" id="B6QLT3"/>